<reference evidence="1" key="1">
    <citation type="submission" date="2021-04" db="EMBL/GenBank/DDBJ databases">
        <authorList>
            <person name="Tunstrom K."/>
        </authorList>
    </citation>
    <scope>NUCLEOTIDE SEQUENCE</scope>
</reference>
<keyword evidence="2" id="KW-1185">Reference proteome</keyword>
<evidence type="ECO:0000313" key="2">
    <source>
        <dbReference type="Proteomes" id="UP000691718"/>
    </source>
</evidence>
<evidence type="ECO:0000313" key="1">
    <source>
        <dbReference type="EMBL" id="CAG4964173.1"/>
    </source>
</evidence>
<dbReference type="AlphaFoldDB" id="A0A8S3WL24"/>
<name>A0A8S3WL24_PARAO</name>
<organism evidence="1 2">
    <name type="scientific">Parnassius apollo</name>
    <name type="common">Apollo butterfly</name>
    <name type="synonym">Papilio apollo</name>
    <dbReference type="NCBI Taxonomy" id="110799"/>
    <lineage>
        <taxon>Eukaryota</taxon>
        <taxon>Metazoa</taxon>
        <taxon>Ecdysozoa</taxon>
        <taxon>Arthropoda</taxon>
        <taxon>Hexapoda</taxon>
        <taxon>Insecta</taxon>
        <taxon>Pterygota</taxon>
        <taxon>Neoptera</taxon>
        <taxon>Endopterygota</taxon>
        <taxon>Lepidoptera</taxon>
        <taxon>Glossata</taxon>
        <taxon>Ditrysia</taxon>
        <taxon>Papilionoidea</taxon>
        <taxon>Papilionidae</taxon>
        <taxon>Parnassiinae</taxon>
        <taxon>Parnassini</taxon>
        <taxon>Parnassius</taxon>
        <taxon>Parnassius</taxon>
    </lineage>
</organism>
<protein>
    <submittedName>
        <fullName evidence="1">(apollo) hypothetical protein</fullName>
    </submittedName>
</protein>
<proteinExistence type="predicted"/>
<sequence length="167" mass="19483">MNPLKRSKVYTTFSKQVLLKRPDTKRVVMNFNTNESTRFKEKKTGMKLRQIESIIQHPQKGTTKNYKRLNVENVTHGKFKSSLNNDFFKIKPYDIEDEITQNEGNVVLDNVDENALSDTPKYNIYAVHSSSRKQLYKTKTVSKFVRADFLSNIESNTSNNKSVLVWR</sequence>
<gene>
    <name evidence="1" type="ORF">PAPOLLO_LOCUS7105</name>
</gene>
<dbReference type="EMBL" id="CAJQZP010000493">
    <property type="protein sequence ID" value="CAG4964173.1"/>
    <property type="molecule type" value="Genomic_DNA"/>
</dbReference>
<dbReference type="OrthoDB" id="7488454at2759"/>
<accession>A0A8S3WL24</accession>
<dbReference type="Proteomes" id="UP000691718">
    <property type="component" value="Unassembled WGS sequence"/>
</dbReference>
<comment type="caution">
    <text evidence="1">The sequence shown here is derived from an EMBL/GenBank/DDBJ whole genome shotgun (WGS) entry which is preliminary data.</text>
</comment>